<gene>
    <name evidence="5" type="ORF">E3T23_10115</name>
</gene>
<keyword evidence="3" id="KW-0234">DNA repair</keyword>
<feature type="domain" description="Bacterial DNA polymerase III alpha subunit NTPase" evidence="4">
    <location>
        <begin position="2"/>
        <end position="188"/>
    </location>
</feature>
<dbReference type="InterPro" id="IPR004805">
    <property type="entry name" value="DnaE2/DnaE/PolC"/>
</dbReference>
<dbReference type="Pfam" id="PF07733">
    <property type="entry name" value="DNA_pol3_alpha"/>
    <property type="match status" value="1"/>
</dbReference>
<dbReference type="GO" id="GO:0006281">
    <property type="term" value="P:DNA repair"/>
    <property type="evidence" value="ECO:0007669"/>
    <property type="project" value="UniProtKB-KW"/>
</dbReference>
<accession>A0A4V6QHB8</accession>
<keyword evidence="2" id="KW-0227">DNA damage</keyword>
<dbReference type="GO" id="GO:0006260">
    <property type="term" value="P:DNA replication"/>
    <property type="evidence" value="ECO:0007669"/>
    <property type="project" value="InterPro"/>
</dbReference>
<dbReference type="Proteomes" id="UP000298433">
    <property type="component" value="Unassembled WGS sequence"/>
</dbReference>
<evidence type="ECO:0000313" key="6">
    <source>
        <dbReference type="Proteomes" id="UP000298433"/>
    </source>
</evidence>
<dbReference type="PANTHER" id="PTHR32294:SF4">
    <property type="entry name" value="ERROR-PRONE DNA POLYMERASE"/>
    <property type="match status" value="1"/>
</dbReference>
<evidence type="ECO:0000259" key="4">
    <source>
        <dbReference type="Pfam" id="PF07733"/>
    </source>
</evidence>
<sequence length="223" mass="24839">MATVERLGFSGYVLTAARVADLIRKMGIRIQARGSGVGSVLHYALHTSSVEPIANGLLFERFLSPERQYLPDIDLDVESARRHDIYRAVFDFFGADRVSLMSMTNAYRGRGAVRDAGLAMGLSGDTIDAIPKQMWRFNARDFRRALVEKPELAELAADVRRSEHLDLLVDLTAKLDRLPHHFSVRPAGSSSPTHRCRTAPGCRRPGWGCPCPSSTNTTWTRWA</sequence>
<evidence type="ECO:0000313" key="5">
    <source>
        <dbReference type="EMBL" id="TFC79611.1"/>
    </source>
</evidence>
<dbReference type="PANTHER" id="PTHR32294">
    <property type="entry name" value="DNA POLYMERASE III SUBUNIT ALPHA"/>
    <property type="match status" value="1"/>
</dbReference>
<reference evidence="5 6" key="1">
    <citation type="submission" date="2019-03" db="EMBL/GenBank/DDBJ databases">
        <title>Genomics of glacier-inhabiting Cryobacterium strains.</title>
        <authorList>
            <person name="Liu Q."/>
            <person name="Xin Y.-H."/>
        </authorList>
    </citation>
    <scope>NUCLEOTIDE SEQUENCE [LARGE SCALE GENOMIC DNA]</scope>
    <source>
        <strain evidence="5 6">TMT2-48-2</strain>
    </source>
</reference>
<dbReference type="InterPro" id="IPR011708">
    <property type="entry name" value="DNA_pol3_alpha_NTPase_dom"/>
</dbReference>
<dbReference type="AlphaFoldDB" id="A0A4V6QHB8"/>
<evidence type="ECO:0000256" key="1">
    <source>
        <dbReference type="ARBA" id="ARBA00022490"/>
    </source>
</evidence>
<evidence type="ECO:0000256" key="2">
    <source>
        <dbReference type="ARBA" id="ARBA00022763"/>
    </source>
</evidence>
<dbReference type="OrthoDB" id="9803237at2"/>
<keyword evidence="6" id="KW-1185">Reference proteome</keyword>
<dbReference type="EMBL" id="SOGN01000044">
    <property type="protein sequence ID" value="TFC79611.1"/>
    <property type="molecule type" value="Genomic_DNA"/>
</dbReference>
<organism evidence="5 6">
    <name type="scientific">Cryobacterium cheniae</name>
    <dbReference type="NCBI Taxonomy" id="1259262"/>
    <lineage>
        <taxon>Bacteria</taxon>
        <taxon>Bacillati</taxon>
        <taxon>Actinomycetota</taxon>
        <taxon>Actinomycetes</taxon>
        <taxon>Micrococcales</taxon>
        <taxon>Microbacteriaceae</taxon>
        <taxon>Cryobacterium</taxon>
    </lineage>
</organism>
<keyword evidence="1" id="KW-0963">Cytoplasm</keyword>
<name>A0A4V6QHB8_9MICO</name>
<protein>
    <recommendedName>
        <fullName evidence="4">Bacterial DNA polymerase III alpha subunit NTPase domain-containing protein</fullName>
    </recommendedName>
</protein>
<comment type="caution">
    <text evidence="5">The sequence shown here is derived from an EMBL/GenBank/DDBJ whole genome shotgun (WGS) entry which is preliminary data.</text>
</comment>
<evidence type="ECO:0000256" key="3">
    <source>
        <dbReference type="ARBA" id="ARBA00023204"/>
    </source>
</evidence>
<proteinExistence type="predicted"/>
<dbReference type="GO" id="GO:0008408">
    <property type="term" value="F:3'-5' exonuclease activity"/>
    <property type="evidence" value="ECO:0007669"/>
    <property type="project" value="InterPro"/>
</dbReference>